<sequence length="108" mass="12328">MPHVIISTQVRLDVGPTFVGDEWSDPELMEYLEASLVKVLGNNFAQYKTEDPPRIVLDKLEARGYRLVTMTGVGQTCIWTLHQDLAKSNAEVKKIIEEEKEFVDNKHL</sequence>
<dbReference type="InterPro" id="IPR009112">
    <property type="entry name" value="GTP_CycHdrlase_I_reg"/>
</dbReference>
<dbReference type="SUPFAM" id="SSF69761">
    <property type="entry name" value="GTP cyclohydrolase I feedback regulatory protein, GFRP"/>
    <property type="match status" value="1"/>
</dbReference>
<proteinExistence type="inferred from homology"/>
<dbReference type="PANTHER" id="PTHR16852:SF2">
    <property type="entry name" value="GTP CYCLOHYDROLASE 1 FEEDBACK REGULATORY PROTEIN"/>
    <property type="match status" value="1"/>
</dbReference>
<dbReference type="Pfam" id="PF06399">
    <property type="entry name" value="GFRP"/>
    <property type="match status" value="1"/>
</dbReference>
<accession>A0ABM0K665</accession>
<dbReference type="PANTHER" id="PTHR16852">
    <property type="entry name" value="GTP CYCLOHYDROLASE 1 FEEDBACK REGULATORY PROTEIN"/>
    <property type="match status" value="1"/>
</dbReference>
<keyword evidence="7" id="KW-0539">Nucleus</keyword>
<evidence type="ECO:0000256" key="4">
    <source>
        <dbReference type="ARBA" id="ARBA00020099"/>
    </source>
</evidence>
<evidence type="ECO:0000256" key="7">
    <source>
        <dbReference type="ARBA" id="ARBA00023242"/>
    </source>
</evidence>
<evidence type="ECO:0000256" key="5">
    <source>
        <dbReference type="ARBA" id="ARBA00022490"/>
    </source>
</evidence>
<dbReference type="Gene3D" id="3.30.1410.10">
    <property type="entry name" value="GTP cyclohydrolase I feedback regulatory protein GFRP"/>
    <property type="match status" value="1"/>
</dbReference>
<dbReference type="RefSeq" id="XP_005109656.1">
    <property type="nucleotide sequence ID" value="XM_005109599.3"/>
</dbReference>
<dbReference type="GeneID" id="101849797"/>
<dbReference type="InterPro" id="IPR036717">
    <property type="entry name" value="GFRP_sf"/>
</dbReference>
<reference evidence="10" key="1">
    <citation type="submission" date="2025-08" db="UniProtKB">
        <authorList>
            <consortium name="RefSeq"/>
        </authorList>
    </citation>
    <scope>IDENTIFICATION</scope>
</reference>
<gene>
    <name evidence="10" type="primary">LOC101849797</name>
</gene>
<keyword evidence="5" id="KW-0963">Cytoplasm</keyword>
<evidence type="ECO:0000313" key="9">
    <source>
        <dbReference type="Proteomes" id="UP000694888"/>
    </source>
</evidence>
<evidence type="ECO:0000313" key="10">
    <source>
        <dbReference type="RefSeq" id="XP_005109656.1"/>
    </source>
</evidence>
<name>A0ABM0K665_APLCA</name>
<evidence type="ECO:0000256" key="8">
    <source>
        <dbReference type="ARBA" id="ARBA00032599"/>
    </source>
</evidence>
<organism evidence="9 10">
    <name type="scientific">Aplysia californica</name>
    <name type="common">California sea hare</name>
    <dbReference type="NCBI Taxonomy" id="6500"/>
    <lineage>
        <taxon>Eukaryota</taxon>
        <taxon>Metazoa</taxon>
        <taxon>Spiralia</taxon>
        <taxon>Lophotrochozoa</taxon>
        <taxon>Mollusca</taxon>
        <taxon>Gastropoda</taxon>
        <taxon>Heterobranchia</taxon>
        <taxon>Euthyneura</taxon>
        <taxon>Tectipleura</taxon>
        <taxon>Aplysiida</taxon>
        <taxon>Aplysioidea</taxon>
        <taxon>Aplysiidae</taxon>
        <taxon>Aplysia</taxon>
    </lineage>
</organism>
<protein>
    <recommendedName>
        <fullName evidence="4">GTP cyclohydrolase 1 feedback regulatory protein</fullName>
    </recommendedName>
    <alternativeName>
        <fullName evidence="8">GTP cyclohydrolase I feedback regulatory protein</fullName>
    </alternativeName>
</protein>
<keyword evidence="9" id="KW-1185">Reference proteome</keyword>
<evidence type="ECO:0000256" key="2">
    <source>
        <dbReference type="ARBA" id="ARBA00004514"/>
    </source>
</evidence>
<evidence type="ECO:0000256" key="6">
    <source>
        <dbReference type="ARBA" id="ARBA00023136"/>
    </source>
</evidence>
<comment type="subcellular location">
    <subcellularLocation>
        <location evidence="2">Cytoplasm</location>
        <location evidence="2">Cytosol</location>
    </subcellularLocation>
    <subcellularLocation>
        <location evidence="1">Nucleus membrane</location>
    </subcellularLocation>
</comment>
<evidence type="ECO:0000256" key="3">
    <source>
        <dbReference type="ARBA" id="ARBA00007605"/>
    </source>
</evidence>
<keyword evidence="6" id="KW-0472">Membrane</keyword>
<dbReference type="Proteomes" id="UP000694888">
    <property type="component" value="Unplaced"/>
</dbReference>
<comment type="similarity">
    <text evidence="3">Belongs to the GFRP family.</text>
</comment>
<evidence type="ECO:0000256" key="1">
    <source>
        <dbReference type="ARBA" id="ARBA00004126"/>
    </source>
</evidence>